<dbReference type="EMBL" id="CP036422">
    <property type="protein sequence ID" value="QFU76252.1"/>
    <property type="molecule type" value="Genomic_DNA"/>
</dbReference>
<dbReference type="InterPro" id="IPR002059">
    <property type="entry name" value="CSP_DNA-bd"/>
</dbReference>
<dbReference type="KEGG" id="halc:EY643_11590"/>
<dbReference type="GO" id="GO:0005829">
    <property type="term" value="C:cytosol"/>
    <property type="evidence" value="ECO:0007669"/>
    <property type="project" value="UniProtKB-ARBA"/>
</dbReference>
<sequence>MRKSGEIRSWNDEKGFGFIEPSDGGKQLFLHVSDLEHRNRRPQVGQAVTYAISKDKQGRPCAVKATLPGGRLYPVRNSVVLAIMVATIFLAIVAASVVAATVPAFILWTYLAASFVTFVLYALDKSAAKSDSWRTRESTFHWLSLAGGWPGALVAQQTLRHKSRKQSFRLVFWLTVVLNCAGYIWLMTPAGAEFLHDWAADGANLFEPRPGGTIEWAE</sequence>
<dbReference type="InterPro" id="IPR010718">
    <property type="entry name" value="DUF1294"/>
</dbReference>
<protein>
    <submittedName>
        <fullName evidence="4">DUF1294 domain-containing protein</fullName>
    </submittedName>
</protein>
<evidence type="ECO:0000313" key="4">
    <source>
        <dbReference type="EMBL" id="QFU76252.1"/>
    </source>
</evidence>
<dbReference type="Pfam" id="PF00313">
    <property type="entry name" value="CSD"/>
    <property type="match status" value="1"/>
</dbReference>
<dbReference type="SUPFAM" id="SSF50249">
    <property type="entry name" value="Nucleic acid-binding proteins"/>
    <property type="match status" value="1"/>
</dbReference>
<organism evidence="4 5">
    <name type="scientific">Halioglobus maricola</name>
    <dbReference type="NCBI Taxonomy" id="2601894"/>
    <lineage>
        <taxon>Bacteria</taxon>
        <taxon>Pseudomonadati</taxon>
        <taxon>Pseudomonadota</taxon>
        <taxon>Gammaproteobacteria</taxon>
        <taxon>Cellvibrionales</taxon>
        <taxon>Halieaceae</taxon>
        <taxon>Halioglobus</taxon>
    </lineage>
</organism>
<dbReference type="Gene3D" id="2.40.50.140">
    <property type="entry name" value="Nucleic acid-binding proteins"/>
    <property type="match status" value="1"/>
</dbReference>
<dbReference type="Pfam" id="PF06961">
    <property type="entry name" value="DUF1294"/>
    <property type="match status" value="1"/>
</dbReference>
<dbReference type="RefSeq" id="WP_152662358.1">
    <property type="nucleotide sequence ID" value="NZ_CP036422.1"/>
</dbReference>
<evidence type="ECO:0000313" key="5">
    <source>
        <dbReference type="Proteomes" id="UP000326287"/>
    </source>
</evidence>
<dbReference type="InterPro" id="IPR052069">
    <property type="entry name" value="Ca-reg_mRNA-binding_domain"/>
</dbReference>
<dbReference type="PANTHER" id="PTHR12962:SF1">
    <property type="entry name" value="COLD SHOCK DOMAIN-CONTAINING PROTEIN CG9705"/>
    <property type="match status" value="1"/>
</dbReference>
<gene>
    <name evidence="4" type="ORF">EY643_11590</name>
</gene>
<dbReference type="Proteomes" id="UP000326287">
    <property type="component" value="Chromosome"/>
</dbReference>
<reference evidence="4 5" key="1">
    <citation type="submission" date="2019-02" db="EMBL/GenBank/DDBJ databases">
        <authorList>
            <person name="Li S.-H."/>
        </authorList>
    </citation>
    <scope>NUCLEOTIDE SEQUENCE [LARGE SCALE GENOMIC DNA]</scope>
    <source>
        <strain evidence="4 5">IMCC14385</strain>
    </source>
</reference>
<dbReference type="PROSITE" id="PS51857">
    <property type="entry name" value="CSD_2"/>
    <property type="match status" value="1"/>
</dbReference>
<dbReference type="CDD" id="cd04458">
    <property type="entry name" value="CSP_CDS"/>
    <property type="match status" value="1"/>
</dbReference>
<name>A0A5P9NKJ3_9GAMM</name>
<feature type="transmembrane region" description="Helical" evidence="2">
    <location>
        <begin position="105"/>
        <end position="123"/>
    </location>
</feature>
<keyword evidence="5" id="KW-1185">Reference proteome</keyword>
<keyword evidence="2" id="KW-1133">Transmembrane helix</keyword>
<evidence type="ECO:0000256" key="1">
    <source>
        <dbReference type="ARBA" id="ARBA00022553"/>
    </source>
</evidence>
<feature type="domain" description="CSD" evidence="3">
    <location>
        <begin position="2"/>
        <end position="67"/>
    </location>
</feature>
<dbReference type="SMART" id="SM00357">
    <property type="entry name" value="CSP"/>
    <property type="match status" value="1"/>
</dbReference>
<keyword evidence="1" id="KW-0597">Phosphoprotein</keyword>
<keyword evidence="2" id="KW-0812">Transmembrane</keyword>
<proteinExistence type="predicted"/>
<accession>A0A5P9NKJ3</accession>
<evidence type="ECO:0000259" key="3">
    <source>
        <dbReference type="PROSITE" id="PS51857"/>
    </source>
</evidence>
<dbReference type="GO" id="GO:0043488">
    <property type="term" value="P:regulation of mRNA stability"/>
    <property type="evidence" value="ECO:0007669"/>
    <property type="project" value="TreeGrafter"/>
</dbReference>
<dbReference type="AlphaFoldDB" id="A0A5P9NKJ3"/>
<evidence type="ECO:0000256" key="2">
    <source>
        <dbReference type="SAM" id="Phobius"/>
    </source>
</evidence>
<dbReference type="GO" id="GO:0003730">
    <property type="term" value="F:mRNA 3'-UTR binding"/>
    <property type="evidence" value="ECO:0007669"/>
    <property type="project" value="TreeGrafter"/>
</dbReference>
<dbReference type="OrthoDB" id="72963at2"/>
<dbReference type="InterPro" id="IPR012340">
    <property type="entry name" value="NA-bd_OB-fold"/>
</dbReference>
<dbReference type="PANTHER" id="PTHR12962">
    <property type="entry name" value="CALCIUM-REGULATED HEAT STABLE PROTEIN CRHSP-24-RELATED"/>
    <property type="match status" value="1"/>
</dbReference>
<keyword evidence="2" id="KW-0472">Membrane</keyword>
<feature type="transmembrane region" description="Helical" evidence="2">
    <location>
        <begin position="170"/>
        <end position="188"/>
    </location>
</feature>
<dbReference type="InterPro" id="IPR011129">
    <property type="entry name" value="CSD"/>
</dbReference>
<feature type="transmembrane region" description="Helical" evidence="2">
    <location>
        <begin position="79"/>
        <end position="99"/>
    </location>
</feature>